<reference evidence="1" key="1">
    <citation type="submission" date="2023-04" db="EMBL/GenBank/DDBJ databases">
        <title>Draft Genome sequencing of Naganishia species isolated from polar environments using Oxford Nanopore Technology.</title>
        <authorList>
            <person name="Leo P."/>
            <person name="Venkateswaran K."/>
        </authorList>
    </citation>
    <scope>NUCLEOTIDE SEQUENCE</scope>
    <source>
        <strain evidence="1">MNA-CCFEE 5425</strain>
    </source>
</reference>
<name>A0ACC2XQC3_9TREE</name>
<protein>
    <submittedName>
        <fullName evidence="1">Uncharacterized protein</fullName>
    </submittedName>
</protein>
<organism evidence="1 2">
    <name type="scientific">Naganishia vaughanmartiniae</name>
    <dbReference type="NCBI Taxonomy" id="1424756"/>
    <lineage>
        <taxon>Eukaryota</taxon>
        <taxon>Fungi</taxon>
        <taxon>Dikarya</taxon>
        <taxon>Basidiomycota</taxon>
        <taxon>Agaricomycotina</taxon>
        <taxon>Tremellomycetes</taxon>
        <taxon>Filobasidiales</taxon>
        <taxon>Filobasidiaceae</taxon>
        <taxon>Naganishia</taxon>
    </lineage>
</organism>
<comment type="caution">
    <text evidence="1">The sequence shown here is derived from an EMBL/GenBank/DDBJ whole genome shotgun (WGS) entry which is preliminary data.</text>
</comment>
<dbReference type="Proteomes" id="UP001243375">
    <property type="component" value="Unassembled WGS sequence"/>
</dbReference>
<evidence type="ECO:0000313" key="2">
    <source>
        <dbReference type="Proteomes" id="UP001243375"/>
    </source>
</evidence>
<dbReference type="EMBL" id="JASBWU010000001">
    <property type="protein sequence ID" value="KAJ9125659.1"/>
    <property type="molecule type" value="Genomic_DNA"/>
</dbReference>
<evidence type="ECO:0000313" key="1">
    <source>
        <dbReference type="EMBL" id="KAJ9125659.1"/>
    </source>
</evidence>
<keyword evidence="2" id="KW-1185">Reference proteome</keyword>
<accession>A0ACC2XQC3</accession>
<proteinExistence type="predicted"/>
<gene>
    <name evidence="1" type="ORF">QFC22_000621</name>
</gene>
<sequence>MSPDKSAEAIDLTLDLTSDSDDDVRPICLSSSPTTPLRSASIEVIGEIFSSGRLSHAQSRPSQTSFNSPGAETSTSGSVQRDSHDTFSTALARTPVEQVHKEPSTSHIPPTRPRPRRRTRPNVENEDVVLPKPFDKGFQQPFSPLSPEPCTLNTAEEFEKDDDVRANPPMQTDYPDDSTQMEYQEDIIQMEYDEDTLVRSPYASKQAYGDSTWGEDAELEEINGEAAIYLPSHQGTAGLQVGSEDVPLEAFSRLMSRMDQPITGAVEWQELDELLHDSSGLSISLPLGEEAMQLDALPDAISTAEGSEPRSDSVYDDADSWTVQETVAAALETRSRSQSSIRGQSIDTSQSNGRSLSPPIASRIGLRNRKKSLEMAKASDQREPDPQMSSPSTSIATESRESILRASVSSASSSSFSTLNSGPAGPGRPERPSGRRRGGVSARVRATMFEDESNPLSSTETEDRIEHNTHITEEQHVEQELPRLGEEDLFARERTMSSHTEDDWCILPDFNTPTKPKPHSGSQQSTVRSPQTSPRNRRKDSVNAGNAESPNTMRRGTRMRKATDKKEYVPLSYIMRTSCRESLAVLATSAAPPTTPGAGAGPSAPLFHQSPIAQKSPSRAIPSPTGKSLSRVISSLTIKSSSLTISSLAVKSPSLAVKSPSLAHSPASNASSALSTISPPRRRREPSQAHGSESKGGTSNARRLRRNNISLAEIPTLAVPIASTSHRRPQDSTTQKVCQIAHFPPSSISAEPNEYLIASDVRDSILMAVCAVLHEGGNKAISTKAHAAIYSAIRSYQRRIAKASCLGRKSLLAKHTFQGYLAEAYLTPGVHLDVLAMANSSSNGPKGAFWYLEGNYGSLQWESPFAKLEQPEKVQLHFPATETAKQRARKAPKVRGSDTSRQAAPDSAMKPRPRLRQKSYENEGSSHAAASTFDAETSASSSESDGDNGNDRLSKHASSVAENCGGDESAFAFYSNFDCFSESDSAYHTESDGEFDTDQLGANLPKKVAAQQCASALAISEKFKYVEDATSVLGVIGSPGPDIALFPDNPLGPVRWEQGSKAFSYTFLCDDASSLDASQHSDDNDVAMQDVGSESAELFLSKLPFCSPRLFDYGLLWDERQALFANTPELVDEDYDTTAATPVSSADSASLADLPYQRDSSTTCDREASAEPLLDLKEMGGESLADVVQMLGALLPPIQSIPHGVQADVATPKKSYTTHIRTGQRAPRFFASRMDPSSMPLGLPTCRTASPLSSPCSTSTREEFCRITPLPTLPCASGLVDTGTAMIEVHELDFLSSSQKQMSQIDIDPEDISFFEHRNRIDISHHACDLRNTKDAQVEQDDRHQGPESVLISELDDLLGESADVLPVTIGPALTTWTPSGFDSCVSPSRTSRSPVASADAERHQVTLECGNVEQHNFTHLEPDSTCIALPGQNRSTDIQMTEVEEADRIGMKEVDDAILYSWAEEGCLMTCDELDDNSTSTEISSEPTGTTRDSSVETEFDIRSLSCDDPFESAPMSIDPNVLSIIRPPNLFSDSRLPLVPRLGQSSTTRLPTTWNDNPEMPQGSKAVPRFAIRPRAMVKCVPIHTGDSALPRTKTVSRTRRIKTRQSKLSDTASPPRSSEPLASPGHRASRNPTASDGKVVIAQEMAAMTGTIHTGHSDISLQSGGTESSSPAEDDTPKPVPVVDSAPCSATVTHKMVDYVFLFVISWRSASVFRRVDTNYSE</sequence>